<comment type="similarity">
    <text evidence="1">Belongs to the carbohydrate kinase pfkB family.</text>
</comment>
<dbReference type="NCBIfam" id="TIGR02152">
    <property type="entry name" value="D_ribokin_bact"/>
    <property type="match status" value="1"/>
</dbReference>
<dbReference type="Proteomes" id="UP001158045">
    <property type="component" value="Unassembled WGS sequence"/>
</dbReference>
<accession>A0ABT6NA98</accession>
<feature type="binding site" evidence="12">
    <location>
        <begin position="220"/>
        <end position="225"/>
    </location>
    <ligand>
        <name>ATP</name>
        <dbReference type="ChEBI" id="CHEBI:30616"/>
    </ligand>
</feature>
<dbReference type="RefSeq" id="WP_281093150.1">
    <property type="nucleotide sequence ID" value="NZ_JARYZI010000002.1"/>
</dbReference>
<keyword evidence="9 12" id="KW-0460">Magnesium</keyword>
<dbReference type="SUPFAM" id="SSF53613">
    <property type="entry name" value="Ribokinase-like"/>
    <property type="match status" value="1"/>
</dbReference>
<comment type="function">
    <text evidence="12">Catalyzes the phosphorylation of ribose at O-5 in a reaction requiring ATP and magnesium. The resulting D-ribose-5-phosphate can then be used either for sythesis of nucleotides, histidine, and tryptophan, or as a component of the pentose phosphate pathway.</text>
</comment>
<keyword evidence="4 12" id="KW-0808">Transferase</keyword>
<feature type="domain" description="Carbohydrate kinase PfkB" evidence="13">
    <location>
        <begin position="1"/>
        <end position="293"/>
    </location>
</feature>
<evidence type="ECO:0000313" key="14">
    <source>
        <dbReference type="EMBL" id="MDH8677340.1"/>
    </source>
</evidence>
<evidence type="ECO:0000313" key="15">
    <source>
        <dbReference type="Proteomes" id="UP001158045"/>
    </source>
</evidence>
<keyword evidence="7 12" id="KW-0418">Kinase</keyword>
<keyword evidence="10 12" id="KW-0630">Potassium</keyword>
<feature type="binding site" evidence="12">
    <location>
        <position position="282"/>
    </location>
    <ligand>
        <name>K(+)</name>
        <dbReference type="ChEBI" id="CHEBI:29103"/>
    </ligand>
</feature>
<evidence type="ECO:0000256" key="8">
    <source>
        <dbReference type="ARBA" id="ARBA00022840"/>
    </source>
</evidence>
<dbReference type="InterPro" id="IPR011877">
    <property type="entry name" value="Ribokinase"/>
</dbReference>
<keyword evidence="12" id="KW-0963">Cytoplasm</keyword>
<feature type="binding site" evidence="12">
    <location>
        <position position="248"/>
    </location>
    <ligand>
        <name>K(+)</name>
        <dbReference type="ChEBI" id="CHEBI:29103"/>
    </ligand>
</feature>
<feature type="binding site" evidence="12">
    <location>
        <position position="285"/>
    </location>
    <ligand>
        <name>K(+)</name>
        <dbReference type="ChEBI" id="CHEBI:29103"/>
    </ligand>
</feature>
<dbReference type="InterPro" id="IPR011611">
    <property type="entry name" value="PfkB_dom"/>
</dbReference>
<feature type="binding site" evidence="12">
    <location>
        <position position="140"/>
    </location>
    <ligand>
        <name>substrate</name>
    </ligand>
</feature>
<dbReference type="CDD" id="cd01174">
    <property type="entry name" value="ribokinase"/>
    <property type="match status" value="1"/>
</dbReference>
<gene>
    <name evidence="12 14" type="primary">rbsK</name>
    <name evidence="14" type="ORF">QE109_04225</name>
</gene>
<feature type="binding site" evidence="12">
    <location>
        <begin position="251"/>
        <end position="252"/>
    </location>
    <ligand>
        <name>ATP</name>
        <dbReference type="ChEBI" id="CHEBI:30616"/>
    </ligand>
</feature>
<comment type="similarity">
    <text evidence="12">Belongs to the carbohydrate kinase PfkB family. Ribokinase subfamily.</text>
</comment>
<name>A0ABT6NA98_9FIRM</name>
<protein>
    <recommendedName>
        <fullName evidence="3 12">Ribokinase</fullName>
        <shortName evidence="12">RK</shortName>
        <ecNumber evidence="2 12">2.7.1.15</ecNumber>
    </recommendedName>
</protein>
<organism evidence="14 15">
    <name type="scientific">Fusibacter bizertensis</name>
    <dbReference type="NCBI Taxonomy" id="1488331"/>
    <lineage>
        <taxon>Bacteria</taxon>
        <taxon>Bacillati</taxon>
        <taxon>Bacillota</taxon>
        <taxon>Clostridia</taxon>
        <taxon>Eubacteriales</taxon>
        <taxon>Eubacteriales Family XII. Incertae Sedis</taxon>
        <taxon>Fusibacter</taxon>
    </lineage>
</organism>
<comment type="pathway">
    <text evidence="12">Carbohydrate metabolism; D-ribose degradation; D-ribose 5-phosphate from beta-D-ribopyranose: step 2/2.</text>
</comment>
<dbReference type="PROSITE" id="PS00584">
    <property type="entry name" value="PFKB_KINASES_2"/>
    <property type="match status" value="1"/>
</dbReference>
<reference evidence="14 15" key="1">
    <citation type="submission" date="2023-04" db="EMBL/GenBank/DDBJ databases">
        <title>Fusibacter bizertensis strain WBS, isolated from littoral bottom sediments of the Arctic seas - biochemical and genomic analysis.</title>
        <authorList>
            <person name="Brioukhanov A.L."/>
        </authorList>
    </citation>
    <scope>NUCLEOTIDE SEQUENCE [LARGE SCALE GENOMIC DNA]</scope>
    <source>
        <strain evidence="14 15">WBS</strain>
    </source>
</reference>
<dbReference type="GO" id="GO:0004747">
    <property type="term" value="F:ribokinase activity"/>
    <property type="evidence" value="ECO:0007669"/>
    <property type="project" value="UniProtKB-EC"/>
</dbReference>
<keyword evidence="15" id="KW-1185">Reference proteome</keyword>
<feature type="active site" description="Proton acceptor" evidence="12">
    <location>
        <position position="252"/>
    </location>
</feature>
<dbReference type="Gene3D" id="3.40.1190.20">
    <property type="match status" value="1"/>
</dbReference>
<keyword evidence="6 12" id="KW-0547">Nucleotide-binding</keyword>
<dbReference type="PANTHER" id="PTHR10584">
    <property type="entry name" value="SUGAR KINASE"/>
    <property type="match status" value="1"/>
</dbReference>
<feature type="binding site" evidence="12">
    <location>
        <position position="184"/>
    </location>
    <ligand>
        <name>ATP</name>
        <dbReference type="ChEBI" id="CHEBI:30616"/>
    </ligand>
</feature>
<evidence type="ECO:0000259" key="13">
    <source>
        <dbReference type="Pfam" id="PF00294"/>
    </source>
</evidence>
<comment type="subcellular location">
    <subcellularLocation>
        <location evidence="12">Cytoplasm</location>
    </subcellularLocation>
</comment>
<feature type="binding site" evidence="12">
    <location>
        <begin position="39"/>
        <end position="43"/>
    </location>
    <ligand>
        <name>substrate</name>
    </ligand>
</feature>
<feature type="binding site" evidence="12">
    <location>
        <position position="252"/>
    </location>
    <ligand>
        <name>substrate</name>
    </ligand>
</feature>
<evidence type="ECO:0000256" key="9">
    <source>
        <dbReference type="ARBA" id="ARBA00022842"/>
    </source>
</evidence>
<dbReference type="InterPro" id="IPR002173">
    <property type="entry name" value="Carboh/pur_kinase_PfkB_CS"/>
</dbReference>
<evidence type="ECO:0000256" key="1">
    <source>
        <dbReference type="ARBA" id="ARBA00005380"/>
    </source>
</evidence>
<comment type="caution">
    <text evidence="14">The sequence shown here is derived from an EMBL/GenBank/DDBJ whole genome shotgun (WGS) entry which is preliminary data.</text>
</comment>
<feature type="binding site" evidence="12">
    <location>
        <position position="276"/>
    </location>
    <ligand>
        <name>ATP</name>
        <dbReference type="ChEBI" id="CHEBI:30616"/>
    </ligand>
</feature>
<feature type="binding site" evidence="12">
    <location>
        <begin position="11"/>
        <end position="13"/>
    </location>
    <ligand>
        <name>substrate</name>
    </ligand>
</feature>
<comment type="subunit">
    <text evidence="12">Homodimer.</text>
</comment>
<evidence type="ECO:0000256" key="11">
    <source>
        <dbReference type="ARBA" id="ARBA00023277"/>
    </source>
</evidence>
<comment type="activity regulation">
    <text evidence="12">Activated by a monovalent cation that binds near, but not in, the active site. The most likely occupant of the site in vivo is potassium. Ion binding induces a conformational change that may alter substrate affinity.</text>
</comment>
<evidence type="ECO:0000256" key="6">
    <source>
        <dbReference type="ARBA" id="ARBA00022741"/>
    </source>
</evidence>
<keyword evidence="11 12" id="KW-0119">Carbohydrate metabolism</keyword>
<comment type="caution">
    <text evidence="12">Lacks conserved residue(s) required for the propagation of feature annotation.</text>
</comment>
<keyword evidence="5 12" id="KW-0479">Metal-binding</keyword>
<comment type="cofactor">
    <cofactor evidence="12">
        <name>Mg(2+)</name>
        <dbReference type="ChEBI" id="CHEBI:18420"/>
    </cofactor>
    <text evidence="12">Requires a divalent cation, most likely magnesium in vivo, as an electrophilic catalyst to aid phosphoryl group transfer. It is the chelate of the metal and the nucleotide that is the actual substrate.</text>
</comment>
<dbReference type="EMBL" id="JARYZI010000002">
    <property type="protein sequence ID" value="MDH8677340.1"/>
    <property type="molecule type" value="Genomic_DNA"/>
</dbReference>
<proteinExistence type="inferred from homology"/>
<keyword evidence="8 12" id="KW-0067">ATP-binding</keyword>
<dbReference type="PRINTS" id="PR00990">
    <property type="entry name" value="RIBOKINASE"/>
</dbReference>
<evidence type="ECO:0000256" key="2">
    <source>
        <dbReference type="ARBA" id="ARBA00012035"/>
    </source>
</evidence>
<feature type="binding site" evidence="12">
    <location>
        <position position="287"/>
    </location>
    <ligand>
        <name>K(+)</name>
        <dbReference type="ChEBI" id="CHEBI:29103"/>
    </ligand>
</feature>
<evidence type="ECO:0000256" key="4">
    <source>
        <dbReference type="ARBA" id="ARBA00022679"/>
    </source>
</evidence>
<dbReference type="InterPro" id="IPR029056">
    <property type="entry name" value="Ribokinase-like"/>
</dbReference>
<evidence type="ECO:0000256" key="3">
    <source>
        <dbReference type="ARBA" id="ARBA00016943"/>
    </source>
</evidence>
<evidence type="ECO:0000256" key="7">
    <source>
        <dbReference type="ARBA" id="ARBA00022777"/>
    </source>
</evidence>
<comment type="catalytic activity">
    <reaction evidence="12">
        <text>D-ribose + ATP = D-ribose 5-phosphate + ADP + H(+)</text>
        <dbReference type="Rhea" id="RHEA:13697"/>
        <dbReference type="ChEBI" id="CHEBI:15378"/>
        <dbReference type="ChEBI" id="CHEBI:30616"/>
        <dbReference type="ChEBI" id="CHEBI:47013"/>
        <dbReference type="ChEBI" id="CHEBI:78346"/>
        <dbReference type="ChEBI" id="CHEBI:456216"/>
        <dbReference type="EC" id="2.7.1.15"/>
    </reaction>
</comment>
<evidence type="ECO:0000256" key="5">
    <source>
        <dbReference type="ARBA" id="ARBA00022723"/>
    </source>
</evidence>
<dbReference type="PANTHER" id="PTHR10584:SF166">
    <property type="entry name" value="RIBOKINASE"/>
    <property type="match status" value="1"/>
</dbReference>
<evidence type="ECO:0000256" key="10">
    <source>
        <dbReference type="ARBA" id="ARBA00022958"/>
    </source>
</evidence>
<dbReference type="InterPro" id="IPR002139">
    <property type="entry name" value="Ribo/fructo_kinase"/>
</dbReference>
<feature type="binding site" evidence="12">
    <location>
        <position position="246"/>
    </location>
    <ligand>
        <name>K(+)</name>
        <dbReference type="ChEBI" id="CHEBI:29103"/>
    </ligand>
</feature>
<sequence length="306" mass="32686">MKKLAVVGSFVMDLITRVNEFPLEGQTLISDNFRCLPGGKGANQAMAAARLGANVMMFGKLGTDSYGDTFISVFKEAKVDISHVRQVEELPTAMGLIQINQHAENKIIVVPGANFGYTLEDLERDFEKICEADIVITQMELKPEVTFELIDRCYAKQIPVVLNPAPAADIPKKILSKVTYLTPNETELEILSGVPVYDEASAEKAIKALLEIGVGTVIATLGKKGAVIGNLSGFEYVKGYSVNAVDTVAAGDSFNGALVTRLIEGDTLSGAVAYANAVGALTVTKHGAIPSLPFSNEVEVFKKANS</sequence>
<dbReference type="HAMAP" id="MF_01987">
    <property type="entry name" value="Ribokinase"/>
    <property type="match status" value="1"/>
</dbReference>
<feature type="binding site" evidence="12">
    <location>
        <position position="291"/>
    </location>
    <ligand>
        <name>K(+)</name>
        <dbReference type="ChEBI" id="CHEBI:29103"/>
    </ligand>
</feature>
<evidence type="ECO:0000256" key="12">
    <source>
        <dbReference type="HAMAP-Rule" id="MF_01987"/>
    </source>
</evidence>
<dbReference type="EC" id="2.7.1.15" evidence="2 12"/>
<dbReference type="Pfam" id="PF00294">
    <property type="entry name" value="PfkB"/>
    <property type="match status" value="1"/>
</dbReference>